<keyword evidence="4 6" id="KW-1133">Transmembrane helix</keyword>
<feature type="transmembrane region" description="Helical" evidence="6">
    <location>
        <begin position="119"/>
        <end position="140"/>
    </location>
</feature>
<evidence type="ECO:0000256" key="3">
    <source>
        <dbReference type="ARBA" id="ARBA00022692"/>
    </source>
</evidence>
<dbReference type="Pfam" id="PF01810">
    <property type="entry name" value="LysE"/>
    <property type="match status" value="1"/>
</dbReference>
<dbReference type="STRING" id="1503925.TH53_11055"/>
<comment type="subcellular location">
    <subcellularLocation>
        <location evidence="1">Cell membrane</location>
        <topology evidence="1">Multi-pass membrane protein</topology>
    </subcellularLocation>
</comment>
<name>A0A0D0FXD0_9SPHI</name>
<gene>
    <name evidence="7" type="ORF">TH53_11055</name>
</gene>
<protein>
    <submittedName>
        <fullName evidence="7">Homoserine lactone transporter</fullName>
    </submittedName>
</protein>
<feature type="transmembrane region" description="Helical" evidence="6">
    <location>
        <begin position="41"/>
        <end position="65"/>
    </location>
</feature>
<evidence type="ECO:0000313" key="7">
    <source>
        <dbReference type="EMBL" id="KIO77164.1"/>
    </source>
</evidence>
<keyword evidence="8" id="KW-1185">Reference proteome</keyword>
<keyword evidence="3 6" id="KW-0812">Transmembrane</keyword>
<evidence type="ECO:0000256" key="1">
    <source>
        <dbReference type="ARBA" id="ARBA00004651"/>
    </source>
</evidence>
<dbReference type="OrthoDB" id="9784202at2"/>
<feature type="transmembrane region" description="Helical" evidence="6">
    <location>
        <begin position="152"/>
        <end position="177"/>
    </location>
</feature>
<dbReference type="RefSeq" id="WP_041881916.1">
    <property type="nucleotide sequence ID" value="NZ_CP157278.1"/>
</dbReference>
<evidence type="ECO:0000256" key="2">
    <source>
        <dbReference type="ARBA" id="ARBA00022475"/>
    </source>
</evidence>
<dbReference type="EMBL" id="JXRA01000044">
    <property type="protein sequence ID" value="KIO77164.1"/>
    <property type="molecule type" value="Genomic_DNA"/>
</dbReference>
<dbReference type="Proteomes" id="UP000032049">
    <property type="component" value="Unassembled WGS sequence"/>
</dbReference>
<dbReference type="PANTHER" id="PTHR30086">
    <property type="entry name" value="ARGININE EXPORTER PROTEIN ARGO"/>
    <property type="match status" value="1"/>
</dbReference>
<dbReference type="PANTHER" id="PTHR30086:SF20">
    <property type="entry name" value="ARGININE EXPORTER PROTEIN ARGO-RELATED"/>
    <property type="match status" value="1"/>
</dbReference>
<evidence type="ECO:0000256" key="4">
    <source>
        <dbReference type="ARBA" id="ARBA00022989"/>
    </source>
</evidence>
<proteinExistence type="predicted"/>
<comment type="caution">
    <text evidence="7">The sequence shown here is derived from an EMBL/GenBank/DDBJ whole genome shotgun (WGS) entry which is preliminary data.</text>
</comment>
<accession>A0A0D0FXD0</accession>
<dbReference type="GO" id="GO:0005886">
    <property type="term" value="C:plasma membrane"/>
    <property type="evidence" value="ECO:0007669"/>
    <property type="project" value="UniProtKB-SubCell"/>
</dbReference>
<evidence type="ECO:0000313" key="8">
    <source>
        <dbReference type="Proteomes" id="UP000032049"/>
    </source>
</evidence>
<dbReference type="AlphaFoldDB" id="A0A0D0FXD0"/>
<dbReference type="PIRSF" id="PIRSF006324">
    <property type="entry name" value="LeuE"/>
    <property type="match status" value="1"/>
</dbReference>
<sequence>MTGIIHFETFLLASILLNLTPGNDTIFILSKSMGQGKMAGIVSALGIGTGSIIHTVLAAFGLSVIIARSLLLFNIIKYAGAVYILYIGYKMLTNQTELNTDLAEENKAADYKKIFRDAIITNVLNPKVALFFIAFLPQFIEKSSKDTVLPFLTLGLTFITTGTIWCLILAFFSYTILKRLKGNKKVSNYINKICGLTLIGLGIKVALTDNR</sequence>
<evidence type="ECO:0000256" key="6">
    <source>
        <dbReference type="SAM" id="Phobius"/>
    </source>
</evidence>
<dbReference type="InterPro" id="IPR001123">
    <property type="entry name" value="LeuE-type"/>
</dbReference>
<feature type="transmembrane region" description="Helical" evidence="6">
    <location>
        <begin position="189"/>
        <end position="207"/>
    </location>
</feature>
<feature type="transmembrane region" description="Helical" evidence="6">
    <location>
        <begin position="71"/>
        <end position="89"/>
    </location>
</feature>
<dbReference type="GO" id="GO:0015171">
    <property type="term" value="F:amino acid transmembrane transporter activity"/>
    <property type="evidence" value="ECO:0007669"/>
    <property type="project" value="TreeGrafter"/>
</dbReference>
<evidence type="ECO:0000256" key="5">
    <source>
        <dbReference type="ARBA" id="ARBA00023136"/>
    </source>
</evidence>
<organism evidence="7 8">
    <name type="scientific">Pedobacter lusitanus</name>
    <dbReference type="NCBI Taxonomy" id="1503925"/>
    <lineage>
        <taxon>Bacteria</taxon>
        <taxon>Pseudomonadati</taxon>
        <taxon>Bacteroidota</taxon>
        <taxon>Sphingobacteriia</taxon>
        <taxon>Sphingobacteriales</taxon>
        <taxon>Sphingobacteriaceae</taxon>
        <taxon>Pedobacter</taxon>
    </lineage>
</organism>
<reference evidence="7 8" key="1">
    <citation type="submission" date="2015-01" db="EMBL/GenBank/DDBJ databases">
        <title>Draft genome sequence of Pedobacter sp. NL19 isolated from sludge of an effluent treatment pond in an abandoned uranium mine.</title>
        <authorList>
            <person name="Santos T."/>
            <person name="Caetano T."/>
            <person name="Covas C."/>
            <person name="Cruz A."/>
            <person name="Mendo S."/>
        </authorList>
    </citation>
    <scope>NUCLEOTIDE SEQUENCE [LARGE SCALE GENOMIC DNA]</scope>
    <source>
        <strain evidence="7 8">NL19</strain>
    </source>
</reference>
<keyword evidence="2" id="KW-1003">Cell membrane</keyword>
<keyword evidence="5 6" id="KW-0472">Membrane</keyword>